<evidence type="ECO:0000313" key="3">
    <source>
        <dbReference type="Proteomes" id="UP000799772"/>
    </source>
</evidence>
<dbReference type="GO" id="GO:0006515">
    <property type="term" value="P:protein quality control for misfolded or incompletely synthesized proteins"/>
    <property type="evidence" value="ECO:0007669"/>
    <property type="project" value="TreeGrafter"/>
</dbReference>
<dbReference type="Gene3D" id="1.25.40.10">
    <property type="entry name" value="Tetratricopeptide repeat domain"/>
    <property type="match status" value="1"/>
</dbReference>
<protein>
    <recommendedName>
        <fullName evidence="4">TPR-like protein</fullName>
    </recommendedName>
</protein>
<reference evidence="2" key="1">
    <citation type="journal article" date="2020" name="Stud. Mycol.">
        <title>101 Dothideomycetes genomes: a test case for predicting lifestyles and emergence of pathogens.</title>
        <authorList>
            <person name="Haridas S."/>
            <person name="Albert R."/>
            <person name="Binder M."/>
            <person name="Bloem J."/>
            <person name="Labutti K."/>
            <person name="Salamov A."/>
            <person name="Andreopoulos B."/>
            <person name="Baker S."/>
            <person name="Barry K."/>
            <person name="Bills G."/>
            <person name="Bluhm B."/>
            <person name="Cannon C."/>
            <person name="Castanera R."/>
            <person name="Culley D."/>
            <person name="Daum C."/>
            <person name="Ezra D."/>
            <person name="Gonzalez J."/>
            <person name="Henrissat B."/>
            <person name="Kuo A."/>
            <person name="Liang C."/>
            <person name="Lipzen A."/>
            <person name="Lutzoni F."/>
            <person name="Magnuson J."/>
            <person name="Mondo S."/>
            <person name="Nolan M."/>
            <person name="Ohm R."/>
            <person name="Pangilinan J."/>
            <person name="Park H.-J."/>
            <person name="Ramirez L."/>
            <person name="Alfaro M."/>
            <person name="Sun H."/>
            <person name="Tritt A."/>
            <person name="Yoshinaga Y."/>
            <person name="Zwiers L.-H."/>
            <person name="Turgeon B."/>
            <person name="Goodwin S."/>
            <person name="Spatafora J."/>
            <person name="Crous P."/>
            <person name="Grigoriev I."/>
        </authorList>
    </citation>
    <scope>NUCLEOTIDE SEQUENCE</scope>
    <source>
        <strain evidence="2">CBS 133067</strain>
    </source>
</reference>
<feature type="compositionally biased region" description="Polar residues" evidence="1">
    <location>
        <begin position="243"/>
        <end position="257"/>
    </location>
</feature>
<dbReference type="CDD" id="cd24145">
    <property type="entry name" value="Mgr3-like"/>
    <property type="match status" value="1"/>
</dbReference>
<dbReference type="SMART" id="SM00028">
    <property type="entry name" value="TPR"/>
    <property type="match status" value="2"/>
</dbReference>
<dbReference type="InterPro" id="IPR011990">
    <property type="entry name" value="TPR-like_helical_dom_sf"/>
</dbReference>
<proteinExistence type="predicted"/>
<dbReference type="EMBL" id="ML978125">
    <property type="protein sequence ID" value="KAF2099481.1"/>
    <property type="molecule type" value="Genomic_DNA"/>
</dbReference>
<dbReference type="Proteomes" id="UP000799772">
    <property type="component" value="Unassembled WGS sequence"/>
</dbReference>
<dbReference type="SUPFAM" id="SSF48452">
    <property type="entry name" value="TPR-like"/>
    <property type="match status" value="1"/>
</dbReference>
<evidence type="ECO:0008006" key="4">
    <source>
        <dbReference type="Google" id="ProtNLM"/>
    </source>
</evidence>
<dbReference type="AlphaFoldDB" id="A0A9P4IJU3"/>
<accession>A0A9P4IJU3</accession>
<feature type="region of interest" description="Disordered" evidence="1">
    <location>
        <begin position="243"/>
        <end position="300"/>
    </location>
</feature>
<dbReference type="GO" id="GO:0051787">
    <property type="term" value="F:misfolded protein binding"/>
    <property type="evidence" value="ECO:0007669"/>
    <property type="project" value="TreeGrafter"/>
</dbReference>
<evidence type="ECO:0000256" key="1">
    <source>
        <dbReference type="SAM" id="MobiDB-lite"/>
    </source>
</evidence>
<feature type="compositionally biased region" description="Polar residues" evidence="1">
    <location>
        <begin position="277"/>
        <end position="286"/>
    </location>
</feature>
<gene>
    <name evidence="2" type="ORF">NA57DRAFT_74983</name>
</gene>
<dbReference type="InterPro" id="IPR040201">
    <property type="entry name" value="Mrg3-like"/>
</dbReference>
<comment type="caution">
    <text evidence="2">The sequence shown here is derived from an EMBL/GenBank/DDBJ whole genome shotgun (WGS) entry which is preliminary data.</text>
</comment>
<sequence length="390" mass="44157">MTVFVVLFSFSSGLLLYLPFYYDQYIVKPYIGMPEPVVKELRKAFHYEYVQPDPKQALKYHKRALMMAQEIGMDPFSDMTIGIKIRYAEFFEKFYHYQQAIDVLESIRGDCVKWVQLFGDKHVEDGKRTRILAWAVRCSTKVGELYGLPWIDESEKAEDAFSWAVETLLKEKRRREVEGEKQGEGEWIAGEEFGGTMERLAHEYEEKGQHAYAAPLFLQALTVCPTNTCHAAILMNNLATSLSQQPNQTTTRTQSDPAPTKPVQRPSGGFMKPLNKLNPQPGSSDSSLKRPDRPAEPSLPMVDPVTQAIQWANMAIATAERVPAEDRTEECDQARCAALYNLGELAERSKKNDEAARQYEKARDVAEGVGWDEGVKMANEGIKRTQQVAA</sequence>
<dbReference type="GO" id="GO:0031942">
    <property type="term" value="C:i-AAA complex"/>
    <property type="evidence" value="ECO:0007669"/>
    <property type="project" value="TreeGrafter"/>
</dbReference>
<evidence type="ECO:0000313" key="2">
    <source>
        <dbReference type="EMBL" id="KAF2099481.1"/>
    </source>
</evidence>
<name>A0A9P4IJU3_9PEZI</name>
<dbReference type="PANTHER" id="PTHR28142:SF1">
    <property type="entry name" value="MITOCHONDRIAL INNER MEMBRANE I-AAA PROTEASE SUPERCOMPLEX SUBUNIT MGR3-RELATED"/>
    <property type="match status" value="1"/>
</dbReference>
<organism evidence="2 3">
    <name type="scientific">Rhizodiscina lignyota</name>
    <dbReference type="NCBI Taxonomy" id="1504668"/>
    <lineage>
        <taxon>Eukaryota</taxon>
        <taxon>Fungi</taxon>
        <taxon>Dikarya</taxon>
        <taxon>Ascomycota</taxon>
        <taxon>Pezizomycotina</taxon>
        <taxon>Dothideomycetes</taxon>
        <taxon>Pleosporomycetidae</taxon>
        <taxon>Aulographales</taxon>
        <taxon>Rhizodiscinaceae</taxon>
        <taxon>Rhizodiscina</taxon>
    </lineage>
</organism>
<keyword evidence="3" id="KW-1185">Reference proteome</keyword>
<dbReference type="OrthoDB" id="10050400at2759"/>
<dbReference type="InterPro" id="IPR019734">
    <property type="entry name" value="TPR_rpt"/>
</dbReference>
<dbReference type="PANTHER" id="PTHR28142">
    <property type="entry name" value="MITOCHONDRIAL INNER MEMBRANE I-AAA PROTEASE SUPERCOMPLEX SUBUNIT MGR3-RELATED"/>
    <property type="match status" value="1"/>
</dbReference>